<sequence length="315" mass="36871">MDIDPNILVSIIVPTFNRSKYLEKTLKSVKNQSLQNWECIIVDDGSTDNTAAVVEKISGEDQRFQYYIRSKDFAKGACGARNYGFVKSRGKYIQWLDDDDLLSENKLELQVQKLEEADLKQFTTCDWDVYWEGKDFEPHNVIDDDEVLLPQDFFNSLVKRETYVPPHAYLIPRALAALAGPWNIHLSINQDAEYFTRIILVSNGLVNTKGCRVLYGVHDGERISSSFNSKNLASLIYGYKLIQAHLKLRDVQAKSFMKWKLRKLLLLFGKSDKELIRNNKYLFIENGVYPSRYTYYITRYKIFKIVMPWYKRYFK</sequence>
<feature type="domain" description="Glycosyltransferase 2-like" evidence="1">
    <location>
        <begin position="10"/>
        <end position="119"/>
    </location>
</feature>
<protein>
    <submittedName>
        <fullName evidence="2">Glycosyltransferase family 2 protein</fullName>
    </submittedName>
</protein>
<gene>
    <name evidence="2" type="ORF">LU635_15360</name>
</gene>
<reference evidence="2" key="1">
    <citation type="submission" date="2021-12" db="EMBL/GenBank/DDBJ databases">
        <title>Description of Gramella crocea sp. nov., a new bacterium isolated from activated sludge.</title>
        <authorList>
            <person name="Zhang X."/>
        </authorList>
    </citation>
    <scope>NUCLEOTIDE SEQUENCE</scope>
    <source>
        <strain evidence="2">YB25</strain>
    </source>
</reference>
<organism evidence="2 3">
    <name type="scientific">Christiangramia crocea</name>
    <dbReference type="NCBI Taxonomy" id="2904124"/>
    <lineage>
        <taxon>Bacteria</taxon>
        <taxon>Pseudomonadati</taxon>
        <taxon>Bacteroidota</taxon>
        <taxon>Flavobacteriia</taxon>
        <taxon>Flavobacteriales</taxon>
        <taxon>Flavobacteriaceae</taxon>
        <taxon>Christiangramia</taxon>
    </lineage>
</organism>
<dbReference type="InterPro" id="IPR001173">
    <property type="entry name" value="Glyco_trans_2-like"/>
</dbReference>
<dbReference type="CDD" id="cd00761">
    <property type="entry name" value="Glyco_tranf_GTA_type"/>
    <property type="match status" value="1"/>
</dbReference>
<name>A0A9X1UZ99_9FLAO</name>
<keyword evidence="3" id="KW-1185">Reference proteome</keyword>
<dbReference type="AlphaFoldDB" id="A0A9X1UZ99"/>
<dbReference type="Gene3D" id="3.90.550.10">
    <property type="entry name" value="Spore Coat Polysaccharide Biosynthesis Protein SpsA, Chain A"/>
    <property type="match status" value="1"/>
</dbReference>
<dbReference type="EMBL" id="JAJSON010000026">
    <property type="protein sequence ID" value="MCG9973028.1"/>
    <property type="molecule type" value="Genomic_DNA"/>
</dbReference>
<dbReference type="SUPFAM" id="SSF53448">
    <property type="entry name" value="Nucleotide-diphospho-sugar transferases"/>
    <property type="match status" value="1"/>
</dbReference>
<accession>A0A9X1UZ99</accession>
<evidence type="ECO:0000313" key="3">
    <source>
        <dbReference type="Proteomes" id="UP001139344"/>
    </source>
</evidence>
<evidence type="ECO:0000313" key="2">
    <source>
        <dbReference type="EMBL" id="MCG9973028.1"/>
    </source>
</evidence>
<dbReference type="PANTHER" id="PTHR22916">
    <property type="entry name" value="GLYCOSYLTRANSFERASE"/>
    <property type="match status" value="1"/>
</dbReference>
<proteinExistence type="predicted"/>
<evidence type="ECO:0000259" key="1">
    <source>
        <dbReference type="Pfam" id="PF00535"/>
    </source>
</evidence>
<dbReference type="GO" id="GO:0016758">
    <property type="term" value="F:hexosyltransferase activity"/>
    <property type="evidence" value="ECO:0007669"/>
    <property type="project" value="UniProtKB-ARBA"/>
</dbReference>
<dbReference type="Pfam" id="PF00535">
    <property type="entry name" value="Glycos_transf_2"/>
    <property type="match status" value="1"/>
</dbReference>
<dbReference type="Proteomes" id="UP001139344">
    <property type="component" value="Unassembled WGS sequence"/>
</dbReference>
<dbReference type="RefSeq" id="WP_240100389.1">
    <property type="nucleotide sequence ID" value="NZ_JAJSON010000026.1"/>
</dbReference>
<dbReference type="InterPro" id="IPR029044">
    <property type="entry name" value="Nucleotide-diphossugar_trans"/>
</dbReference>
<dbReference type="PANTHER" id="PTHR22916:SF3">
    <property type="entry name" value="UDP-GLCNAC:BETAGAL BETA-1,3-N-ACETYLGLUCOSAMINYLTRANSFERASE-LIKE PROTEIN 1"/>
    <property type="match status" value="1"/>
</dbReference>
<comment type="caution">
    <text evidence="2">The sequence shown here is derived from an EMBL/GenBank/DDBJ whole genome shotgun (WGS) entry which is preliminary data.</text>
</comment>